<keyword evidence="2" id="KW-0812">Transmembrane</keyword>
<dbReference type="PRINTS" id="PR00947">
    <property type="entry name" value="CUTICLE"/>
</dbReference>
<dbReference type="Proteomes" id="UP001054837">
    <property type="component" value="Unassembled WGS sequence"/>
</dbReference>
<evidence type="ECO:0000256" key="1">
    <source>
        <dbReference type="PROSITE-ProRule" id="PRU00497"/>
    </source>
</evidence>
<dbReference type="InterPro" id="IPR000618">
    <property type="entry name" value="Insect_cuticle"/>
</dbReference>
<keyword evidence="1" id="KW-0193">Cuticle</keyword>
<keyword evidence="2" id="KW-1133">Transmembrane helix</keyword>
<dbReference type="PROSITE" id="PS51155">
    <property type="entry name" value="CHIT_BIND_RR_2"/>
    <property type="match status" value="1"/>
</dbReference>
<comment type="caution">
    <text evidence="3">The sequence shown here is derived from an EMBL/GenBank/DDBJ whole genome shotgun (WGS) entry which is preliminary data.</text>
</comment>
<dbReference type="AlphaFoldDB" id="A0AAV4S815"/>
<keyword evidence="4" id="KW-1185">Reference proteome</keyword>
<evidence type="ECO:0000313" key="3">
    <source>
        <dbReference type="EMBL" id="GIY28557.1"/>
    </source>
</evidence>
<protein>
    <submittedName>
        <fullName evidence="3">Uncharacterized protein</fullName>
    </submittedName>
</protein>
<proteinExistence type="predicted"/>
<gene>
    <name evidence="3" type="ORF">CDAR_409601</name>
</gene>
<sequence>MSRKDQQNYDLFLGWNRRFHVASALWIIRPSPKMCGKFVLLFVFVAVISALIGVGKADQLHRPQPYSFGYAIEDAHGSQHRQEEGDGAGVVRGSYGFVDERGIHRIVYYVADHLGFRAKIVTNEPGTANQNPAGVLMQSVV</sequence>
<dbReference type="PANTHER" id="PTHR10380">
    <property type="entry name" value="CUTICLE PROTEIN"/>
    <property type="match status" value="1"/>
</dbReference>
<dbReference type="GO" id="GO:0062129">
    <property type="term" value="C:chitin-based extracellular matrix"/>
    <property type="evidence" value="ECO:0007669"/>
    <property type="project" value="TreeGrafter"/>
</dbReference>
<organism evidence="3 4">
    <name type="scientific">Caerostris darwini</name>
    <dbReference type="NCBI Taxonomy" id="1538125"/>
    <lineage>
        <taxon>Eukaryota</taxon>
        <taxon>Metazoa</taxon>
        <taxon>Ecdysozoa</taxon>
        <taxon>Arthropoda</taxon>
        <taxon>Chelicerata</taxon>
        <taxon>Arachnida</taxon>
        <taxon>Araneae</taxon>
        <taxon>Araneomorphae</taxon>
        <taxon>Entelegynae</taxon>
        <taxon>Araneoidea</taxon>
        <taxon>Araneidae</taxon>
        <taxon>Caerostris</taxon>
    </lineage>
</organism>
<dbReference type="PANTHER" id="PTHR10380:SF235">
    <property type="entry name" value="CUTICULAR PROTEIN 73D, ISOFORM B"/>
    <property type="match status" value="1"/>
</dbReference>
<keyword evidence="2" id="KW-0472">Membrane</keyword>
<accession>A0AAV4S815</accession>
<dbReference type="EMBL" id="BPLQ01007179">
    <property type="protein sequence ID" value="GIY28557.1"/>
    <property type="molecule type" value="Genomic_DNA"/>
</dbReference>
<evidence type="ECO:0000313" key="4">
    <source>
        <dbReference type="Proteomes" id="UP001054837"/>
    </source>
</evidence>
<evidence type="ECO:0000256" key="2">
    <source>
        <dbReference type="SAM" id="Phobius"/>
    </source>
</evidence>
<feature type="transmembrane region" description="Helical" evidence="2">
    <location>
        <begin position="38"/>
        <end position="55"/>
    </location>
</feature>
<dbReference type="Pfam" id="PF00379">
    <property type="entry name" value="Chitin_bind_4"/>
    <property type="match status" value="1"/>
</dbReference>
<reference evidence="3 4" key="1">
    <citation type="submission" date="2021-06" db="EMBL/GenBank/DDBJ databases">
        <title>Caerostris darwini draft genome.</title>
        <authorList>
            <person name="Kono N."/>
            <person name="Arakawa K."/>
        </authorList>
    </citation>
    <scope>NUCLEOTIDE SEQUENCE [LARGE SCALE GENOMIC DNA]</scope>
</reference>
<dbReference type="InterPro" id="IPR050468">
    <property type="entry name" value="Cuticle_Struct_Prot"/>
</dbReference>
<dbReference type="GO" id="GO:0008010">
    <property type="term" value="F:structural constituent of chitin-based larval cuticle"/>
    <property type="evidence" value="ECO:0007669"/>
    <property type="project" value="TreeGrafter"/>
</dbReference>
<name>A0AAV4S815_9ARAC</name>